<dbReference type="AlphaFoldDB" id="A0A0A9Z076"/>
<evidence type="ECO:0000313" key="1">
    <source>
        <dbReference type="EMBL" id="JAG35206.1"/>
    </source>
</evidence>
<dbReference type="EMBL" id="GBHO01008394">
    <property type="protein sequence ID" value="JAG35210.1"/>
    <property type="molecule type" value="Transcribed_RNA"/>
</dbReference>
<sequence length="119" mass="13721">MDTALDDQRHAFHLGWMTSHHRNLPLLTPAISQTPGFVIIFSKDGPNFLQPRSMRFEKNYWNCLFQISNCSTRDGLFGRAVLFCSRLERLFLMADCLHGPRRKFKTLLLGLQLLASIVL</sequence>
<proteinExistence type="predicted"/>
<organism evidence="2">
    <name type="scientific">Lygus hesperus</name>
    <name type="common">Western plant bug</name>
    <dbReference type="NCBI Taxonomy" id="30085"/>
    <lineage>
        <taxon>Eukaryota</taxon>
        <taxon>Metazoa</taxon>
        <taxon>Ecdysozoa</taxon>
        <taxon>Arthropoda</taxon>
        <taxon>Hexapoda</taxon>
        <taxon>Insecta</taxon>
        <taxon>Pterygota</taxon>
        <taxon>Neoptera</taxon>
        <taxon>Paraneoptera</taxon>
        <taxon>Hemiptera</taxon>
        <taxon>Heteroptera</taxon>
        <taxon>Panheteroptera</taxon>
        <taxon>Cimicomorpha</taxon>
        <taxon>Miridae</taxon>
        <taxon>Mirini</taxon>
        <taxon>Lygus</taxon>
    </lineage>
</organism>
<evidence type="ECO:0000313" key="2">
    <source>
        <dbReference type="EMBL" id="JAG35210.1"/>
    </source>
</evidence>
<accession>A0A0A9Z076</accession>
<gene>
    <name evidence="2" type="primary">s1pr1_1</name>
    <name evidence="1" type="synonym">s1pr1_0</name>
    <name evidence="2" type="ORF">CM83_40899</name>
    <name evidence="1" type="ORF">CM83_40900</name>
</gene>
<reference evidence="2" key="1">
    <citation type="journal article" date="2014" name="PLoS ONE">
        <title>Transcriptome-Based Identification of ABC Transporters in the Western Tarnished Plant Bug Lygus hesperus.</title>
        <authorList>
            <person name="Hull J.J."/>
            <person name="Chaney K."/>
            <person name="Geib S.M."/>
            <person name="Fabrick J.A."/>
            <person name="Brent C.S."/>
            <person name="Walsh D."/>
            <person name="Lavine L.C."/>
        </authorList>
    </citation>
    <scope>NUCLEOTIDE SEQUENCE</scope>
</reference>
<keyword evidence="2" id="KW-0675">Receptor</keyword>
<name>A0A0A9Z076_LYGHE</name>
<protein>
    <submittedName>
        <fullName evidence="2">Sphingosine 1-phosphate receptor 1</fullName>
    </submittedName>
</protein>
<reference evidence="2" key="2">
    <citation type="submission" date="2014-07" db="EMBL/GenBank/DDBJ databases">
        <authorList>
            <person name="Hull J."/>
        </authorList>
    </citation>
    <scope>NUCLEOTIDE SEQUENCE</scope>
</reference>
<dbReference type="EMBL" id="GBHO01008398">
    <property type="protein sequence ID" value="JAG35206.1"/>
    <property type="molecule type" value="Transcribed_RNA"/>
</dbReference>